<dbReference type="InterPro" id="IPR036465">
    <property type="entry name" value="vWFA_dom_sf"/>
</dbReference>
<name>A0A0S7EJL2_9FLAO</name>
<organism evidence="1 2">
    <name type="scientific">Myroides odoratimimus</name>
    <dbReference type="NCBI Taxonomy" id="76832"/>
    <lineage>
        <taxon>Bacteria</taxon>
        <taxon>Pseudomonadati</taxon>
        <taxon>Bacteroidota</taxon>
        <taxon>Flavobacteriia</taxon>
        <taxon>Flavobacteriales</taxon>
        <taxon>Flavobacteriaceae</taxon>
        <taxon>Myroides</taxon>
    </lineage>
</organism>
<dbReference type="SUPFAM" id="SSF53300">
    <property type="entry name" value="vWA-like"/>
    <property type="match status" value="1"/>
</dbReference>
<reference evidence="1 2" key="1">
    <citation type="journal article" date="2016" name="J. Zhejiang Univ. Sci. B">
        <title>Antibiotic resistance mechanisms of Myroides sp.</title>
        <authorList>
            <person name="Hu S."/>
            <person name="Yuan S."/>
            <person name="Qu H."/>
            <person name="Jiang T."/>
            <person name="Zhou Y."/>
            <person name="Wang M."/>
            <person name="Ming D."/>
        </authorList>
    </citation>
    <scope>NUCLEOTIDE SEQUENCE [LARGE SCALE GENOMIC DNA]</scope>
    <source>
        <strain evidence="1 2">PR63039</strain>
    </source>
</reference>
<dbReference type="KEGG" id="mod:AS202_18110"/>
<dbReference type="RefSeq" id="WP_006258172.1">
    <property type="nucleotide sequence ID" value="NZ_BCMQ01000016.1"/>
</dbReference>
<dbReference type="InterPro" id="IPR002035">
    <property type="entry name" value="VWF_A"/>
</dbReference>
<dbReference type="Proteomes" id="UP000069030">
    <property type="component" value="Chromosome"/>
</dbReference>
<protein>
    <submittedName>
        <fullName evidence="1">Uncharacterized protein</fullName>
    </submittedName>
</protein>
<dbReference type="CDD" id="cd00198">
    <property type="entry name" value="vWFA"/>
    <property type="match status" value="1"/>
</dbReference>
<gene>
    <name evidence="1" type="ORF">AS202_18110</name>
</gene>
<accession>A0A0S7EJL2</accession>
<evidence type="ECO:0000313" key="1">
    <source>
        <dbReference type="EMBL" id="ALU27945.1"/>
    </source>
</evidence>
<evidence type="ECO:0000313" key="2">
    <source>
        <dbReference type="Proteomes" id="UP000069030"/>
    </source>
</evidence>
<dbReference type="PROSITE" id="PS50234">
    <property type="entry name" value="VWFA"/>
    <property type="match status" value="1"/>
</dbReference>
<proteinExistence type="predicted"/>
<dbReference type="EMBL" id="CP013690">
    <property type="protein sequence ID" value="ALU27945.1"/>
    <property type="molecule type" value="Genomic_DNA"/>
</dbReference>
<sequence length="326" mass="37343">MRIKEILVVVFCLLVTVPLFAQHNLKEKKYIFELDITKSMWGVGEPGSIDIFDQVRSQLIDAIETISDPSAEIVLVTWQDKIINTWHEMATTTGKKNLVEKLNAITVKNVPGQNTNIYNAWIEAKKHIDPAKINIAYLLTDGRHSVSNPPISKLYEEVPNWGTFAADKDAYVFVVELTAQAIDEKLRKQVEATDKVEFIHGIEFYTLFVDNTAPVVNIDENLQFDLKINKENLPSKYDNIKVSLNVNSDLFELVEKEVLLGQATKKVKLRMKKTKEDTKIALDEVSYLPIQLSIDENEYKHIKLVNPLINCKVVNKKERIFLFKEI</sequence>
<dbReference type="AlphaFoldDB" id="A0A0S7EJL2"/>
<dbReference type="Gene3D" id="3.40.50.410">
    <property type="entry name" value="von Willebrand factor, type A domain"/>
    <property type="match status" value="1"/>
</dbReference>